<evidence type="ECO:0000256" key="1">
    <source>
        <dbReference type="SAM" id="MobiDB-lite"/>
    </source>
</evidence>
<feature type="region of interest" description="Disordered" evidence="1">
    <location>
        <begin position="1"/>
        <end position="34"/>
    </location>
</feature>
<dbReference type="Proteomes" id="UP000887458">
    <property type="component" value="Unassembled WGS sequence"/>
</dbReference>
<accession>A0ABQ8J1X8</accession>
<keyword evidence="3" id="KW-1185">Reference proteome</keyword>
<name>A0ABQ8J1X8_DERPT</name>
<proteinExistence type="predicted"/>
<gene>
    <name evidence="2" type="ORF">DERP_009877</name>
</gene>
<dbReference type="EMBL" id="NJHN03000090">
    <property type="protein sequence ID" value="KAH9416515.1"/>
    <property type="molecule type" value="Genomic_DNA"/>
</dbReference>
<comment type="caution">
    <text evidence="2">The sequence shown here is derived from an EMBL/GenBank/DDBJ whole genome shotgun (WGS) entry which is preliminary data.</text>
</comment>
<evidence type="ECO:0000313" key="2">
    <source>
        <dbReference type="EMBL" id="KAH9416515.1"/>
    </source>
</evidence>
<feature type="compositionally biased region" description="Low complexity" evidence="1">
    <location>
        <begin position="14"/>
        <end position="34"/>
    </location>
</feature>
<reference evidence="2 3" key="1">
    <citation type="journal article" date="2018" name="J. Allergy Clin. Immunol.">
        <title>High-quality assembly of Dermatophagoides pteronyssinus genome and transcriptome reveals a wide range of novel allergens.</title>
        <authorList>
            <person name="Liu X.Y."/>
            <person name="Yang K.Y."/>
            <person name="Wang M.Q."/>
            <person name="Kwok J.S."/>
            <person name="Zeng X."/>
            <person name="Yang Z."/>
            <person name="Xiao X.J."/>
            <person name="Lau C.P."/>
            <person name="Li Y."/>
            <person name="Huang Z.M."/>
            <person name="Ba J.G."/>
            <person name="Yim A.K."/>
            <person name="Ouyang C.Y."/>
            <person name="Ngai S.M."/>
            <person name="Chan T.F."/>
            <person name="Leung E.L."/>
            <person name="Liu L."/>
            <person name="Liu Z.G."/>
            <person name="Tsui S.K."/>
        </authorList>
    </citation>
    <scope>NUCLEOTIDE SEQUENCE [LARGE SCALE GENOMIC DNA]</scope>
    <source>
        <strain evidence="2">Derp</strain>
    </source>
</reference>
<organism evidence="2 3">
    <name type="scientific">Dermatophagoides pteronyssinus</name>
    <name type="common">European house dust mite</name>
    <dbReference type="NCBI Taxonomy" id="6956"/>
    <lineage>
        <taxon>Eukaryota</taxon>
        <taxon>Metazoa</taxon>
        <taxon>Ecdysozoa</taxon>
        <taxon>Arthropoda</taxon>
        <taxon>Chelicerata</taxon>
        <taxon>Arachnida</taxon>
        <taxon>Acari</taxon>
        <taxon>Acariformes</taxon>
        <taxon>Sarcoptiformes</taxon>
        <taxon>Astigmata</taxon>
        <taxon>Psoroptidia</taxon>
        <taxon>Analgoidea</taxon>
        <taxon>Pyroglyphidae</taxon>
        <taxon>Dermatophagoidinae</taxon>
        <taxon>Dermatophagoides</taxon>
    </lineage>
</organism>
<reference evidence="2 3" key="2">
    <citation type="journal article" date="2022" name="Mol. Biol. Evol.">
        <title>Comparative Genomics Reveals Insights into the Divergent Evolution of Astigmatic Mites and Household Pest Adaptations.</title>
        <authorList>
            <person name="Xiong Q."/>
            <person name="Wan A.T."/>
            <person name="Liu X."/>
            <person name="Fung C.S."/>
            <person name="Xiao X."/>
            <person name="Malainual N."/>
            <person name="Hou J."/>
            <person name="Wang L."/>
            <person name="Wang M."/>
            <person name="Yang K.Y."/>
            <person name="Cui Y."/>
            <person name="Leung E.L."/>
            <person name="Nong W."/>
            <person name="Shin S.K."/>
            <person name="Au S.W."/>
            <person name="Jeong K.Y."/>
            <person name="Chew F.T."/>
            <person name="Hui J.H."/>
            <person name="Leung T.F."/>
            <person name="Tungtrongchitr A."/>
            <person name="Zhong N."/>
            <person name="Liu Z."/>
            <person name="Tsui S.K."/>
        </authorList>
    </citation>
    <scope>NUCLEOTIDE SEQUENCE [LARGE SCALE GENOMIC DNA]</scope>
    <source>
        <strain evidence="2">Derp</strain>
    </source>
</reference>
<sequence>MAISQSDEPRERNSSSSSTSSSLTISISSNGSVLSSSFGSDKLLSDLDSSSCESCLSNRPSLLVIVSSDLIGFDDDDVEGTTDEFKKKI</sequence>
<protein>
    <submittedName>
        <fullName evidence="2">Uncharacterized protein</fullName>
    </submittedName>
</protein>
<evidence type="ECO:0000313" key="3">
    <source>
        <dbReference type="Proteomes" id="UP000887458"/>
    </source>
</evidence>